<sequence>MPFYYGWIIVVIAALGIFFSGPGQTYSISIFIDKYIESFDWSRSFISASYSIATLTAGFALPFIGRKIDYIGHRKMMTIIPVLLGIICFWMSYLSNIIMLFIGFFFLRLLGQGSMTLMPSTLVPKWFINKRGLALSLMSIGGCLSSALIPVLNNYLIINFGVKFTWRTLGILLILIMSPIGWFFVRNEPEDIGLKPDGNGNTFDFKNKIVINDEKSWTLKEAMTTKAFWLILFCMLIPSMINTGLTFHIVSIIEGKGYSSTFAASILSIVAITQFPFTFIAGYSVDKFKVHYIKGINYLLLLLGLIIMAYSKDSIWLIGYGILNGIFIAFDSVSTNVIWPNYFGRKYLGSIRGIAMTAIVIGSSLGPLPLGFAYDFFHGYKEILTLMMIFPLLGSIACFISRPPKYSG</sequence>
<keyword evidence="4 6" id="KW-1133">Transmembrane helix</keyword>
<keyword evidence="5 6" id="KW-0472">Membrane</keyword>
<feature type="transmembrane region" description="Helical" evidence="6">
    <location>
        <begin position="383"/>
        <end position="400"/>
    </location>
</feature>
<feature type="domain" description="Major facilitator superfamily (MFS) profile" evidence="7">
    <location>
        <begin position="9"/>
        <end position="406"/>
    </location>
</feature>
<evidence type="ECO:0000256" key="4">
    <source>
        <dbReference type="ARBA" id="ARBA00022989"/>
    </source>
</evidence>
<comment type="subcellular location">
    <subcellularLocation>
        <location evidence="1">Cell membrane</location>
        <topology evidence="1">Multi-pass membrane protein</topology>
    </subcellularLocation>
</comment>
<evidence type="ECO:0000313" key="8">
    <source>
        <dbReference type="EMBL" id="RKD31398.1"/>
    </source>
</evidence>
<evidence type="ECO:0000313" key="9">
    <source>
        <dbReference type="Proteomes" id="UP000284177"/>
    </source>
</evidence>
<evidence type="ECO:0000256" key="6">
    <source>
        <dbReference type="SAM" id="Phobius"/>
    </source>
</evidence>
<dbReference type="GO" id="GO:0022857">
    <property type="term" value="F:transmembrane transporter activity"/>
    <property type="evidence" value="ECO:0007669"/>
    <property type="project" value="InterPro"/>
</dbReference>
<organism evidence="8 9">
    <name type="scientific">Thermohalobacter berrensis</name>
    <dbReference type="NCBI Taxonomy" id="99594"/>
    <lineage>
        <taxon>Bacteria</taxon>
        <taxon>Bacillati</taxon>
        <taxon>Bacillota</taxon>
        <taxon>Tissierellia</taxon>
        <taxon>Tissierellales</taxon>
        <taxon>Thermohalobacteraceae</taxon>
        <taxon>Thermohalobacter</taxon>
    </lineage>
</organism>
<dbReference type="InterPro" id="IPR036259">
    <property type="entry name" value="MFS_trans_sf"/>
</dbReference>
<dbReference type="Pfam" id="PF07690">
    <property type="entry name" value="MFS_1"/>
    <property type="match status" value="1"/>
</dbReference>
<reference evidence="8 9" key="1">
    <citation type="submission" date="2016-08" db="EMBL/GenBank/DDBJ databases">
        <title>Novel Firmicutes and Novel Genomes.</title>
        <authorList>
            <person name="Poppleton D.I."/>
            <person name="Gribaldo S."/>
        </authorList>
    </citation>
    <scope>NUCLEOTIDE SEQUENCE [LARGE SCALE GENOMIC DNA]</scope>
    <source>
        <strain evidence="8 9">CTT3</strain>
    </source>
</reference>
<proteinExistence type="predicted"/>
<keyword evidence="9" id="KW-1185">Reference proteome</keyword>
<evidence type="ECO:0000256" key="2">
    <source>
        <dbReference type="ARBA" id="ARBA00022448"/>
    </source>
</evidence>
<keyword evidence="2" id="KW-0813">Transport</keyword>
<feature type="transmembrane region" description="Helical" evidence="6">
    <location>
        <begin position="227"/>
        <end position="250"/>
    </location>
</feature>
<keyword evidence="3 6" id="KW-0812">Transmembrane</keyword>
<dbReference type="Gene3D" id="1.20.1250.20">
    <property type="entry name" value="MFS general substrate transporter like domains"/>
    <property type="match status" value="2"/>
</dbReference>
<dbReference type="SUPFAM" id="SSF103473">
    <property type="entry name" value="MFS general substrate transporter"/>
    <property type="match status" value="1"/>
</dbReference>
<protein>
    <submittedName>
        <fullName evidence="8">MFS transporter</fullName>
    </submittedName>
</protein>
<feature type="transmembrane region" description="Helical" evidence="6">
    <location>
        <begin position="351"/>
        <end position="377"/>
    </location>
</feature>
<dbReference type="EMBL" id="MCIB01000020">
    <property type="protein sequence ID" value="RKD31398.1"/>
    <property type="molecule type" value="Genomic_DNA"/>
</dbReference>
<dbReference type="PANTHER" id="PTHR11360">
    <property type="entry name" value="MONOCARBOXYLATE TRANSPORTER"/>
    <property type="match status" value="1"/>
</dbReference>
<evidence type="ECO:0000259" key="7">
    <source>
        <dbReference type="PROSITE" id="PS50850"/>
    </source>
</evidence>
<dbReference type="Proteomes" id="UP000284177">
    <property type="component" value="Unassembled WGS sequence"/>
</dbReference>
<feature type="transmembrane region" description="Helical" evidence="6">
    <location>
        <begin position="76"/>
        <end position="93"/>
    </location>
</feature>
<feature type="transmembrane region" description="Helical" evidence="6">
    <location>
        <begin position="262"/>
        <end position="283"/>
    </location>
</feature>
<evidence type="ECO:0000256" key="3">
    <source>
        <dbReference type="ARBA" id="ARBA00022692"/>
    </source>
</evidence>
<accession>A0A419T1U4</accession>
<name>A0A419T1U4_9FIRM</name>
<dbReference type="InterPro" id="IPR020846">
    <property type="entry name" value="MFS_dom"/>
</dbReference>
<evidence type="ECO:0000256" key="1">
    <source>
        <dbReference type="ARBA" id="ARBA00004651"/>
    </source>
</evidence>
<dbReference type="PANTHER" id="PTHR11360:SF308">
    <property type="entry name" value="BLL3089 PROTEIN"/>
    <property type="match status" value="1"/>
</dbReference>
<comment type="caution">
    <text evidence="8">The sequence shown here is derived from an EMBL/GenBank/DDBJ whole genome shotgun (WGS) entry which is preliminary data.</text>
</comment>
<feature type="transmembrane region" description="Helical" evidence="6">
    <location>
        <begin position="317"/>
        <end position="339"/>
    </location>
</feature>
<feature type="transmembrane region" description="Helical" evidence="6">
    <location>
        <begin position="164"/>
        <end position="185"/>
    </location>
</feature>
<evidence type="ECO:0000256" key="5">
    <source>
        <dbReference type="ARBA" id="ARBA00023136"/>
    </source>
</evidence>
<dbReference type="AlphaFoldDB" id="A0A419T1U4"/>
<feature type="transmembrane region" description="Helical" evidence="6">
    <location>
        <begin position="132"/>
        <end position="152"/>
    </location>
</feature>
<dbReference type="InterPro" id="IPR011701">
    <property type="entry name" value="MFS"/>
</dbReference>
<dbReference type="InterPro" id="IPR050327">
    <property type="entry name" value="Proton-linked_MCT"/>
</dbReference>
<dbReference type="GO" id="GO:0005886">
    <property type="term" value="C:plasma membrane"/>
    <property type="evidence" value="ECO:0007669"/>
    <property type="project" value="UniProtKB-SubCell"/>
</dbReference>
<gene>
    <name evidence="8" type="ORF">BET03_12720</name>
</gene>
<dbReference type="PROSITE" id="PS50850">
    <property type="entry name" value="MFS"/>
    <property type="match status" value="1"/>
</dbReference>
<dbReference type="OrthoDB" id="182417at2"/>
<feature type="transmembrane region" description="Helical" evidence="6">
    <location>
        <begin position="43"/>
        <end position="64"/>
    </location>
</feature>
<feature type="transmembrane region" description="Helical" evidence="6">
    <location>
        <begin position="295"/>
        <end position="311"/>
    </location>
</feature>